<feature type="region of interest" description="Disordered" evidence="1">
    <location>
        <begin position="595"/>
        <end position="639"/>
    </location>
</feature>
<feature type="compositionally biased region" description="Basic and acidic residues" evidence="1">
    <location>
        <begin position="607"/>
        <end position="617"/>
    </location>
</feature>
<protein>
    <submittedName>
        <fullName evidence="2">Uncharacterized protein</fullName>
    </submittedName>
</protein>
<evidence type="ECO:0000256" key="1">
    <source>
        <dbReference type="SAM" id="MobiDB-lite"/>
    </source>
</evidence>
<keyword evidence="3" id="KW-1185">Reference proteome</keyword>
<feature type="compositionally biased region" description="Basic and acidic residues" evidence="1">
    <location>
        <begin position="97"/>
        <end position="106"/>
    </location>
</feature>
<accession>A0A8J6HH53</accession>
<organism evidence="2 3">
    <name type="scientific">Tenebrio molitor</name>
    <name type="common">Yellow mealworm beetle</name>
    <dbReference type="NCBI Taxonomy" id="7067"/>
    <lineage>
        <taxon>Eukaryota</taxon>
        <taxon>Metazoa</taxon>
        <taxon>Ecdysozoa</taxon>
        <taxon>Arthropoda</taxon>
        <taxon>Hexapoda</taxon>
        <taxon>Insecta</taxon>
        <taxon>Pterygota</taxon>
        <taxon>Neoptera</taxon>
        <taxon>Endopterygota</taxon>
        <taxon>Coleoptera</taxon>
        <taxon>Polyphaga</taxon>
        <taxon>Cucujiformia</taxon>
        <taxon>Tenebrionidae</taxon>
        <taxon>Tenebrio</taxon>
    </lineage>
</organism>
<evidence type="ECO:0000313" key="2">
    <source>
        <dbReference type="EMBL" id="KAH0814619.1"/>
    </source>
</evidence>
<sequence length="654" mass="74931">MGRRKVEKVVTPRIRNFRLSWSFKGTLSSTKRITQQLFARAQETSYKFRKSVRYSRKRYYEVHPVTVLLRKRKSGIENENVSPTRCPDEVAIREGRKKNVEGREGEGNLSSWSPRKKGKENAKFFWRRANVRSLTNPTVCSYHPAEILRKKAQFQLRPNVKDKEKPTRKRKERESHVEGSATTTSERDEEGSGRKKTQTKQLRYHAVTLGLTVSESLLILAIIPTSLEVDEGKESEDLSRQRSVCGDRECFSRDRYISSTIGKACQQHYNEVMDCDYDSESDTPPEVTERANPAISTIIPGKSKTQYERAYIQFREWCTTKNVVRISEKVLLAYLDEKSAKLKPPTLWSAFSMLKAMLNVKENIDVRKFPKLVPYLKNKSVGYRRKKSKILRLEDISKIIEEAADEKNVLKKDAVLLRCCTSRVFGARERDPVVFYPRPVSFALEGVVSGTFQNGLSDPDFRYRPRQFGESRGERYKGGTDAMLEVLDRFSTSAGERLRPILCNRSWRTRGRRPNRLDNHLRRIPTETPRRIKASFTRVNDPTHKRSNFVTLLDQRHPQGPLRRAGPHSGLSLAEKPESRSDAYLASFSTFSPGPKTIQVTHSPGKCRGEEGPRGLSEDTGGVIDQRRKKDSEDLPPAPFFPGLVFWIQASGPV</sequence>
<reference evidence="2" key="2">
    <citation type="submission" date="2021-08" db="EMBL/GenBank/DDBJ databases">
        <authorList>
            <person name="Eriksson T."/>
        </authorList>
    </citation>
    <scope>NUCLEOTIDE SEQUENCE</scope>
    <source>
        <strain evidence="2">Stoneville</strain>
        <tissue evidence="2">Whole head</tissue>
    </source>
</reference>
<dbReference type="AlphaFoldDB" id="A0A8J6HH53"/>
<comment type="caution">
    <text evidence="2">The sequence shown here is derived from an EMBL/GenBank/DDBJ whole genome shotgun (WGS) entry which is preliminary data.</text>
</comment>
<reference evidence="2" key="1">
    <citation type="journal article" date="2020" name="J Insects Food Feed">
        <title>The yellow mealworm (Tenebrio molitor) genome: a resource for the emerging insects as food and feed industry.</title>
        <authorList>
            <person name="Eriksson T."/>
            <person name="Andere A."/>
            <person name="Kelstrup H."/>
            <person name="Emery V."/>
            <person name="Picard C."/>
        </authorList>
    </citation>
    <scope>NUCLEOTIDE SEQUENCE</scope>
    <source>
        <strain evidence="2">Stoneville</strain>
        <tissue evidence="2">Whole head</tissue>
    </source>
</reference>
<dbReference type="Proteomes" id="UP000719412">
    <property type="component" value="Unassembled WGS sequence"/>
</dbReference>
<feature type="region of interest" description="Disordered" evidence="1">
    <location>
        <begin position="97"/>
        <end position="116"/>
    </location>
</feature>
<proteinExistence type="predicted"/>
<evidence type="ECO:0000313" key="3">
    <source>
        <dbReference type="Proteomes" id="UP000719412"/>
    </source>
</evidence>
<gene>
    <name evidence="2" type="ORF">GEV33_008171</name>
</gene>
<name>A0A8J6HH53_TENMO</name>
<dbReference type="EMBL" id="JABDTM020024106">
    <property type="protein sequence ID" value="KAH0814619.1"/>
    <property type="molecule type" value="Genomic_DNA"/>
</dbReference>
<feature type="region of interest" description="Disordered" evidence="1">
    <location>
        <begin position="555"/>
        <end position="577"/>
    </location>
</feature>
<feature type="region of interest" description="Disordered" evidence="1">
    <location>
        <begin position="153"/>
        <end position="199"/>
    </location>
</feature>